<gene>
    <name evidence="2" type="ORF">CR513_28991</name>
</gene>
<dbReference type="AlphaFoldDB" id="A0A371GFJ4"/>
<organism evidence="2 3">
    <name type="scientific">Mucuna pruriens</name>
    <name type="common">Velvet bean</name>
    <name type="synonym">Dolichos pruriens</name>
    <dbReference type="NCBI Taxonomy" id="157652"/>
    <lineage>
        <taxon>Eukaryota</taxon>
        <taxon>Viridiplantae</taxon>
        <taxon>Streptophyta</taxon>
        <taxon>Embryophyta</taxon>
        <taxon>Tracheophyta</taxon>
        <taxon>Spermatophyta</taxon>
        <taxon>Magnoliopsida</taxon>
        <taxon>eudicotyledons</taxon>
        <taxon>Gunneridae</taxon>
        <taxon>Pentapetalae</taxon>
        <taxon>rosids</taxon>
        <taxon>fabids</taxon>
        <taxon>Fabales</taxon>
        <taxon>Fabaceae</taxon>
        <taxon>Papilionoideae</taxon>
        <taxon>50 kb inversion clade</taxon>
        <taxon>NPAAA clade</taxon>
        <taxon>indigoferoid/millettioid clade</taxon>
        <taxon>Phaseoleae</taxon>
        <taxon>Mucuna</taxon>
    </lineage>
</organism>
<feature type="region of interest" description="Disordered" evidence="1">
    <location>
        <begin position="58"/>
        <end position="77"/>
    </location>
</feature>
<evidence type="ECO:0008006" key="4">
    <source>
        <dbReference type="Google" id="ProtNLM"/>
    </source>
</evidence>
<feature type="compositionally biased region" description="Acidic residues" evidence="1">
    <location>
        <begin position="66"/>
        <end position="77"/>
    </location>
</feature>
<protein>
    <recommendedName>
        <fullName evidence="4">Protein DEHYDRATION-INDUCED 19-like 5</fullName>
    </recommendedName>
</protein>
<dbReference type="PANTHER" id="PTHR31875:SF24">
    <property type="entry name" value="PROTEIN DEHYDRATION-INDUCED 19 HOMOLOG 5"/>
    <property type="match status" value="1"/>
</dbReference>
<accession>A0A371GFJ4</accession>
<name>A0A371GFJ4_MUCPR</name>
<evidence type="ECO:0000256" key="1">
    <source>
        <dbReference type="SAM" id="MobiDB-lite"/>
    </source>
</evidence>
<dbReference type="InterPro" id="IPR033347">
    <property type="entry name" value="Di19"/>
</dbReference>
<dbReference type="PANTHER" id="PTHR31875">
    <property type="entry name" value="PROTEIN DEHYDRATION-INDUCED 19"/>
    <property type="match status" value="1"/>
</dbReference>
<dbReference type="OrthoDB" id="1418243at2759"/>
<dbReference type="Proteomes" id="UP000257109">
    <property type="component" value="Unassembled WGS sequence"/>
</dbReference>
<feature type="non-terminal residue" evidence="2">
    <location>
        <position position="240"/>
    </location>
</feature>
<proteinExistence type="predicted"/>
<feature type="compositionally biased region" description="Basic and acidic residues" evidence="1">
    <location>
        <begin position="156"/>
        <end position="166"/>
    </location>
</feature>
<sequence length="240" mass="26419">MTKESNLPREQPQAVVLRRNLEKLRLELSNINQGIQSYIMGQRIDGTWGAPRYGIGEEVDNKIEGDGPDSDGDEDEDVQSLLQCPSCDFEIEFSSVRRLEEMYYFGPKNMLCPVCDEKLGEDAIKVAQHSSSQKKTWKSDISSVSSGDSVLFEKKLPASGSKHEPLSDPLLSPFIHNVPLPNSSGIHPGEGSSSNASDISNAKGYDPSFHLSSGTDAPADSDNEEDNEEKRLRASFVQEL</sequence>
<feature type="non-terminal residue" evidence="2">
    <location>
        <position position="1"/>
    </location>
</feature>
<reference evidence="2" key="1">
    <citation type="submission" date="2018-05" db="EMBL/GenBank/DDBJ databases">
        <title>Draft genome of Mucuna pruriens seed.</title>
        <authorList>
            <person name="Nnadi N.E."/>
            <person name="Vos R."/>
            <person name="Hasami M.H."/>
            <person name="Devisetty U.K."/>
            <person name="Aguiy J.C."/>
        </authorList>
    </citation>
    <scope>NUCLEOTIDE SEQUENCE [LARGE SCALE GENOMIC DNA]</scope>
    <source>
        <strain evidence="2">JCA_2017</strain>
    </source>
</reference>
<comment type="caution">
    <text evidence="2">The sequence shown here is derived from an EMBL/GenBank/DDBJ whole genome shotgun (WGS) entry which is preliminary data.</text>
</comment>
<dbReference type="EMBL" id="QJKJ01005709">
    <property type="protein sequence ID" value="RDX89296.1"/>
    <property type="molecule type" value="Genomic_DNA"/>
</dbReference>
<evidence type="ECO:0000313" key="3">
    <source>
        <dbReference type="Proteomes" id="UP000257109"/>
    </source>
</evidence>
<feature type="compositionally biased region" description="Polar residues" evidence="1">
    <location>
        <begin position="180"/>
        <end position="200"/>
    </location>
</feature>
<keyword evidence="3" id="KW-1185">Reference proteome</keyword>
<evidence type="ECO:0000313" key="2">
    <source>
        <dbReference type="EMBL" id="RDX89296.1"/>
    </source>
</evidence>
<feature type="region of interest" description="Disordered" evidence="1">
    <location>
        <begin position="156"/>
        <end position="240"/>
    </location>
</feature>